<dbReference type="PANTHER" id="PTHR30606">
    <property type="entry name" value="LIPID A BIOSYNTHESIS LAUROYL ACYLTRANSFERASE"/>
    <property type="match status" value="1"/>
</dbReference>
<dbReference type="STRING" id="487316.BEN76_15785"/>
<comment type="subcellular location">
    <subcellularLocation>
        <location evidence="1">Cell inner membrane</location>
    </subcellularLocation>
</comment>
<evidence type="ECO:0000313" key="8">
    <source>
        <dbReference type="EMBL" id="APV37383.1"/>
    </source>
</evidence>
<dbReference type="KEGG" id="asol:BEN76_15785"/>
<reference evidence="8 10" key="1">
    <citation type="submission" date="2016-08" db="EMBL/GenBank/DDBJ databases">
        <title>Complete genome sequence of Acinetobacter baylyi strain GFJ2.</title>
        <authorList>
            <person name="Tabata M."/>
            <person name="Kuboki S."/>
            <person name="Gibu N."/>
            <person name="Kinouchi Y."/>
            <person name="Vangnai A."/>
            <person name="Kasai D."/>
            <person name="Fukuda M."/>
        </authorList>
    </citation>
    <scope>NUCLEOTIDE SEQUENCE [LARGE SCALE GENOMIC DNA]</scope>
    <source>
        <strain evidence="8 10">GFJ2</strain>
    </source>
</reference>
<dbReference type="RefSeq" id="WP_004932950.1">
    <property type="nucleotide sequence ID" value="NZ_BBNM01000005.1"/>
</dbReference>
<dbReference type="GO" id="GO:0009247">
    <property type="term" value="P:glycolipid biosynthetic process"/>
    <property type="evidence" value="ECO:0007669"/>
    <property type="project" value="UniProtKB-ARBA"/>
</dbReference>
<proteinExistence type="predicted"/>
<keyword evidence="3" id="KW-0997">Cell inner membrane</keyword>
<dbReference type="eggNOG" id="COG4261">
    <property type="taxonomic scope" value="Bacteria"/>
</dbReference>
<keyword evidence="2" id="KW-1003">Cell membrane</keyword>
<evidence type="ECO:0000256" key="3">
    <source>
        <dbReference type="ARBA" id="ARBA00022519"/>
    </source>
</evidence>
<accession>A0A1P8EMD1</accession>
<dbReference type="AlphaFoldDB" id="A0A1P8EMD1"/>
<dbReference type="GO" id="GO:0016746">
    <property type="term" value="F:acyltransferase activity"/>
    <property type="evidence" value="ECO:0007669"/>
    <property type="project" value="UniProtKB-KW"/>
</dbReference>
<dbReference type="CDD" id="cd07984">
    <property type="entry name" value="LPLAT_LABLAT-like"/>
    <property type="match status" value="1"/>
</dbReference>
<keyword evidence="4 8" id="KW-0808">Transferase</keyword>
<protein>
    <submittedName>
        <fullName evidence="8">Acyltransferase</fullName>
    </submittedName>
</protein>
<dbReference type="GO" id="GO:0005886">
    <property type="term" value="C:plasma membrane"/>
    <property type="evidence" value="ECO:0007669"/>
    <property type="project" value="UniProtKB-SubCell"/>
</dbReference>
<organism evidence="8 10">
    <name type="scientific">Acinetobacter soli</name>
    <dbReference type="NCBI Taxonomy" id="487316"/>
    <lineage>
        <taxon>Bacteria</taxon>
        <taxon>Pseudomonadati</taxon>
        <taxon>Pseudomonadota</taxon>
        <taxon>Gammaproteobacteria</taxon>
        <taxon>Moraxellales</taxon>
        <taxon>Moraxellaceae</taxon>
        <taxon>Acinetobacter</taxon>
    </lineage>
</organism>
<keyword evidence="7" id="KW-1133">Transmembrane helix</keyword>
<reference evidence="9" key="2">
    <citation type="submission" date="2023-09" db="EMBL/GenBank/DDBJ databases">
        <title>Acinetobacter soli.</title>
        <authorList>
            <person name="Kim B."/>
            <person name="Kim D."/>
            <person name="Park D."/>
        </authorList>
    </citation>
    <scope>NUCLEOTIDE SEQUENCE</scope>
    <source>
        <strain evidence="9">2023.05</strain>
    </source>
</reference>
<dbReference type="Proteomes" id="UP000185674">
    <property type="component" value="Chromosome"/>
</dbReference>
<evidence type="ECO:0000313" key="10">
    <source>
        <dbReference type="Proteomes" id="UP000185674"/>
    </source>
</evidence>
<evidence type="ECO:0000256" key="6">
    <source>
        <dbReference type="ARBA" id="ARBA00023315"/>
    </source>
</evidence>
<dbReference type="Pfam" id="PF03279">
    <property type="entry name" value="Lip_A_acyltrans"/>
    <property type="match status" value="1"/>
</dbReference>
<name>A0A1P8EMD1_9GAMM</name>
<dbReference type="EMBL" id="CP134206">
    <property type="protein sequence ID" value="WND05939.1"/>
    <property type="molecule type" value="Genomic_DNA"/>
</dbReference>
<sequence>MQQPTQDWSKIRERGSSSLLMVVLYFYRLGGRWLCRKLMLIVIAWYWLFAVTARQASLAYLRQLHQFAGARSPFISAPSWLHSYRHFMNFGECILDKMEGWLGDVPEQKLKLFGDQHFREAYQKGTLMVVSHFGNIELFRAIKAEHPQKVTILVYQKNATEFNRFLKRLNDQVDVNLISVDELGLETAILLEEKLKQGEWVIIAADRTPVDSDRVQHLAFLGREATWPQGAWILASLLKVPVLAVFCYRHQQQFEVHVHKIADVVNLPRKDRLHAMQQVTGRYVALLEQHCLRAPYQWFNFYHFWNK</sequence>
<evidence type="ECO:0000256" key="7">
    <source>
        <dbReference type="SAM" id="Phobius"/>
    </source>
</evidence>
<dbReference type="EMBL" id="CP016896">
    <property type="protein sequence ID" value="APV37383.1"/>
    <property type="molecule type" value="Genomic_DNA"/>
</dbReference>
<evidence type="ECO:0000256" key="5">
    <source>
        <dbReference type="ARBA" id="ARBA00023136"/>
    </source>
</evidence>
<evidence type="ECO:0000256" key="1">
    <source>
        <dbReference type="ARBA" id="ARBA00004533"/>
    </source>
</evidence>
<keyword evidence="5 7" id="KW-0472">Membrane</keyword>
<dbReference type="Proteomes" id="UP001256400">
    <property type="component" value="Chromosome"/>
</dbReference>
<dbReference type="InterPro" id="IPR004960">
    <property type="entry name" value="LipA_acyltrans"/>
</dbReference>
<gene>
    <name evidence="8" type="ORF">BEN76_15785</name>
    <name evidence="9" type="ORF">RHP80_01905</name>
</gene>
<keyword evidence="7" id="KW-0812">Transmembrane</keyword>
<dbReference type="PANTHER" id="PTHR30606:SF9">
    <property type="entry name" value="LIPID A BIOSYNTHESIS LAUROYLTRANSFERASE"/>
    <property type="match status" value="1"/>
</dbReference>
<evidence type="ECO:0000256" key="4">
    <source>
        <dbReference type="ARBA" id="ARBA00022679"/>
    </source>
</evidence>
<evidence type="ECO:0000256" key="2">
    <source>
        <dbReference type="ARBA" id="ARBA00022475"/>
    </source>
</evidence>
<evidence type="ECO:0000313" key="9">
    <source>
        <dbReference type="EMBL" id="WND05939.1"/>
    </source>
</evidence>
<keyword evidence="6 8" id="KW-0012">Acyltransferase</keyword>
<feature type="transmembrane region" description="Helical" evidence="7">
    <location>
        <begin position="38"/>
        <end position="61"/>
    </location>
</feature>